<evidence type="ECO:0000313" key="8">
    <source>
        <dbReference type="EMBL" id="NMH91843.1"/>
    </source>
</evidence>
<keyword evidence="6" id="KW-0472">Membrane</keyword>
<accession>A0A848DH32</accession>
<dbReference type="CDD" id="cd07989">
    <property type="entry name" value="LPLAT_AGPAT-like"/>
    <property type="match status" value="1"/>
</dbReference>
<evidence type="ECO:0000256" key="6">
    <source>
        <dbReference type="SAM" id="Phobius"/>
    </source>
</evidence>
<name>A0A848DH32_9PSEU</name>
<dbReference type="SUPFAM" id="SSF69593">
    <property type="entry name" value="Glycerol-3-phosphate (1)-acyltransferase"/>
    <property type="match status" value="1"/>
</dbReference>
<feature type="domain" description="Phospholipid/glycerol acyltransferase" evidence="7">
    <location>
        <begin position="121"/>
        <end position="233"/>
    </location>
</feature>
<evidence type="ECO:0000256" key="4">
    <source>
        <dbReference type="ARBA" id="ARBA00023098"/>
    </source>
</evidence>
<dbReference type="GO" id="GO:0003841">
    <property type="term" value="F:1-acylglycerol-3-phosphate O-acyltransferase activity"/>
    <property type="evidence" value="ECO:0007669"/>
    <property type="project" value="TreeGrafter"/>
</dbReference>
<keyword evidence="6" id="KW-0812">Transmembrane</keyword>
<keyword evidence="2" id="KW-0444">Lipid biosynthesis</keyword>
<keyword evidence="9" id="KW-1185">Reference proteome</keyword>
<protein>
    <submittedName>
        <fullName evidence="8">1-acyl-sn-glycerol-3-phosphate acyltransferase</fullName>
    </submittedName>
</protein>
<sequence length="311" mass="32586">MSAERARVTAPRAGIVHPTHPGVPALAHRPGGPWAPCSPCGPDCLPAPARPGVAARLRVSRRLAALSCWVLVAVPLVAVLPLCRTRGRRRVTSGLFRGVLGATGVRLRVTGSMSHEGSSGVLVVANHLSWIDVLALGAVQPVRMLAKREVRDWPVIGWLAQRSGALFVDRSGLRGLPEVVADAAAALRAGASIGVFPEGTTWCGSASGPFRRAAFQAAIDAGVPVRPVSIDLRLPDGRPTTEGAFVGDQTLFDSLLRVLRLPALVCEATVHPQITPLPGEDRRALALRAQDVVASVTGVRAGSRERTAPPA</sequence>
<dbReference type="EMBL" id="JAAXKZ010000025">
    <property type="protein sequence ID" value="NMH91843.1"/>
    <property type="molecule type" value="Genomic_DNA"/>
</dbReference>
<dbReference type="SMART" id="SM00563">
    <property type="entry name" value="PlsC"/>
    <property type="match status" value="1"/>
</dbReference>
<dbReference type="RefSeq" id="WP_169412315.1">
    <property type="nucleotide sequence ID" value="NZ_JAAXKZ010000025.1"/>
</dbReference>
<evidence type="ECO:0000256" key="3">
    <source>
        <dbReference type="ARBA" id="ARBA00022679"/>
    </source>
</evidence>
<dbReference type="PANTHER" id="PTHR10434">
    <property type="entry name" value="1-ACYL-SN-GLYCEROL-3-PHOSPHATE ACYLTRANSFERASE"/>
    <property type="match status" value="1"/>
</dbReference>
<proteinExistence type="predicted"/>
<feature type="non-terminal residue" evidence="8">
    <location>
        <position position="311"/>
    </location>
</feature>
<dbReference type="Pfam" id="PF01553">
    <property type="entry name" value="Acyltransferase"/>
    <property type="match status" value="1"/>
</dbReference>
<dbReference type="InterPro" id="IPR002123">
    <property type="entry name" value="Plipid/glycerol_acylTrfase"/>
</dbReference>
<evidence type="ECO:0000256" key="5">
    <source>
        <dbReference type="ARBA" id="ARBA00023315"/>
    </source>
</evidence>
<feature type="transmembrane region" description="Helical" evidence="6">
    <location>
        <begin position="63"/>
        <end position="83"/>
    </location>
</feature>
<evidence type="ECO:0000259" key="7">
    <source>
        <dbReference type="SMART" id="SM00563"/>
    </source>
</evidence>
<evidence type="ECO:0000256" key="1">
    <source>
        <dbReference type="ARBA" id="ARBA00005189"/>
    </source>
</evidence>
<comment type="caution">
    <text evidence="8">The sequence shown here is derived from an EMBL/GenBank/DDBJ whole genome shotgun (WGS) entry which is preliminary data.</text>
</comment>
<comment type="pathway">
    <text evidence="1">Lipid metabolism.</text>
</comment>
<reference evidence="8 9" key="1">
    <citation type="submission" date="2020-04" db="EMBL/GenBank/DDBJ databases">
        <authorList>
            <person name="Klaysubun C."/>
            <person name="Duangmal K."/>
            <person name="Lipun K."/>
        </authorList>
    </citation>
    <scope>NUCLEOTIDE SEQUENCE [LARGE SCALE GENOMIC DNA]</scope>
    <source>
        <strain evidence="8 9">DSM 45300</strain>
    </source>
</reference>
<keyword evidence="4" id="KW-0443">Lipid metabolism</keyword>
<dbReference type="GO" id="GO:0006654">
    <property type="term" value="P:phosphatidic acid biosynthetic process"/>
    <property type="evidence" value="ECO:0007669"/>
    <property type="project" value="TreeGrafter"/>
</dbReference>
<organism evidence="8 9">
    <name type="scientific">Pseudonocardia bannensis</name>
    <dbReference type="NCBI Taxonomy" id="630973"/>
    <lineage>
        <taxon>Bacteria</taxon>
        <taxon>Bacillati</taxon>
        <taxon>Actinomycetota</taxon>
        <taxon>Actinomycetes</taxon>
        <taxon>Pseudonocardiales</taxon>
        <taxon>Pseudonocardiaceae</taxon>
        <taxon>Pseudonocardia</taxon>
    </lineage>
</organism>
<evidence type="ECO:0000313" key="9">
    <source>
        <dbReference type="Proteomes" id="UP000586918"/>
    </source>
</evidence>
<keyword evidence="5 8" id="KW-0012">Acyltransferase</keyword>
<keyword evidence="6" id="KW-1133">Transmembrane helix</keyword>
<dbReference type="AlphaFoldDB" id="A0A848DH32"/>
<keyword evidence="3 8" id="KW-0808">Transferase</keyword>
<gene>
    <name evidence="8" type="ORF">HF519_09675</name>
</gene>
<dbReference type="PANTHER" id="PTHR10434:SF64">
    <property type="entry name" value="1-ACYL-SN-GLYCEROL-3-PHOSPHATE ACYLTRANSFERASE-RELATED"/>
    <property type="match status" value="1"/>
</dbReference>
<evidence type="ECO:0000256" key="2">
    <source>
        <dbReference type="ARBA" id="ARBA00022516"/>
    </source>
</evidence>
<dbReference type="Proteomes" id="UP000586918">
    <property type="component" value="Unassembled WGS sequence"/>
</dbReference>